<reference evidence="1 2" key="1">
    <citation type="submission" date="2011-08" db="EMBL/GenBank/DDBJ databases">
        <authorList>
            <person name="Liu Z.J."/>
            <person name="Shi F.L."/>
            <person name="Lu J.Q."/>
            <person name="Li M."/>
            <person name="Wang Z.L."/>
        </authorList>
    </citation>
    <scope>NUCLEOTIDE SEQUENCE [LARGE SCALE GENOMIC DNA]</scope>
    <source>
        <strain evidence="1 2">USNM 41457</strain>
    </source>
</reference>
<dbReference type="VEuPathDB" id="MicrosporidiaDB:EDEG_01161"/>
<dbReference type="AlphaFoldDB" id="J9DAW6"/>
<sequence>MDFEEYFLVFQSQVKILLKKWEQKDNRVFILRFENQKNSCLYIYVKLISSCGLILLTKK</sequence>
<dbReference type="InParanoid" id="J9DAW6"/>
<evidence type="ECO:0000313" key="2">
    <source>
        <dbReference type="Proteomes" id="UP000003163"/>
    </source>
</evidence>
<proteinExistence type="predicted"/>
<gene>
    <name evidence="1" type="ORF">EDEG_01161</name>
</gene>
<name>J9DAW6_EDHAE</name>
<reference evidence="2" key="2">
    <citation type="submission" date="2015-07" db="EMBL/GenBank/DDBJ databases">
        <title>Contrasting host-pathogen interactions and genome evolution in two generalist and specialist microsporidian pathogens of mosquitoes.</title>
        <authorList>
            <consortium name="The Broad Institute Genomics Platform"/>
            <consortium name="The Broad Institute Genome Sequencing Center for Infectious Disease"/>
            <person name="Cuomo C.A."/>
            <person name="Sanscrainte N.D."/>
            <person name="Goldberg J.M."/>
            <person name="Heiman D."/>
            <person name="Young S."/>
            <person name="Zeng Q."/>
            <person name="Becnel J.J."/>
            <person name="Birren B.W."/>
        </authorList>
    </citation>
    <scope>NUCLEOTIDE SEQUENCE [LARGE SCALE GENOMIC DNA]</scope>
    <source>
        <strain evidence="2">USNM 41457</strain>
    </source>
</reference>
<dbReference type="Proteomes" id="UP000003163">
    <property type="component" value="Unassembled WGS sequence"/>
</dbReference>
<protein>
    <submittedName>
        <fullName evidence="1">Uncharacterized protein</fullName>
    </submittedName>
</protein>
<keyword evidence="2" id="KW-1185">Reference proteome</keyword>
<comment type="caution">
    <text evidence="1">The sequence shown here is derived from an EMBL/GenBank/DDBJ whole genome shotgun (WGS) entry which is preliminary data.</text>
</comment>
<accession>J9DAW6</accession>
<dbReference type="HOGENOM" id="CLU_2960720_0_0_1"/>
<organism evidence="1 2">
    <name type="scientific">Edhazardia aedis (strain USNM 41457)</name>
    <name type="common">Microsporidian parasite</name>
    <dbReference type="NCBI Taxonomy" id="1003232"/>
    <lineage>
        <taxon>Eukaryota</taxon>
        <taxon>Fungi</taxon>
        <taxon>Fungi incertae sedis</taxon>
        <taxon>Microsporidia</taxon>
        <taxon>Edhazardia</taxon>
    </lineage>
</organism>
<evidence type="ECO:0000313" key="1">
    <source>
        <dbReference type="EMBL" id="EJW04634.1"/>
    </source>
</evidence>
<dbReference type="EMBL" id="AFBI03000016">
    <property type="protein sequence ID" value="EJW04634.1"/>
    <property type="molecule type" value="Genomic_DNA"/>
</dbReference>